<feature type="compositionally biased region" description="Gly residues" evidence="1">
    <location>
        <begin position="595"/>
        <end position="615"/>
    </location>
</feature>
<feature type="region of interest" description="Disordered" evidence="1">
    <location>
        <begin position="448"/>
        <end position="496"/>
    </location>
</feature>
<protein>
    <recommendedName>
        <fullName evidence="4">tRNA nuclease CdiA C-terminal domain-containing protein</fullName>
    </recommendedName>
</protein>
<feature type="compositionally biased region" description="Polar residues" evidence="1">
    <location>
        <begin position="475"/>
        <end position="484"/>
    </location>
</feature>
<gene>
    <name evidence="2" type="ORF">OHN36_17325</name>
</gene>
<proteinExistence type="predicted"/>
<evidence type="ECO:0000313" key="3">
    <source>
        <dbReference type="Proteomes" id="UP001432161"/>
    </source>
</evidence>
<dbReference type="EMBL" id="CP108330">
    <property type="protein sequence ID" value="WUR38796.1"/>
    <property type="molecule type" value="Genomic_DNA"/>
</dbReference>
<keyword evidence="3" id="KW-1185">Reference proteome</keyword>
<reference evidence="2" key="1">
    <citation type="submission" date="2022-10" db="EMBL/GenBank/DDBJ databases">
        <title>The complete genomes of actinobacterial strains from the NBC collection.</title>
        <authorList>
            <person name="Joergensen T.S."/>
            <person name="Alvarez Arevalo M."/>
            <person name="Sterndorff E.B."/>
            <person name="Faurdal D."/>
            <person name="Vuksanovic O."/>
            <person name="Mourched A.-S."/>
            <person name="Charusanti P."/>
            <person name="Shaw S."/>
            <person name="Blin K."/>
            <person name="Weber T."/>
        </authorList>
    </citation>
    <scope>NUCLEOTIDE SEQUENCE</scope>
    <source>
        <strain evidence="2">NBC_00489</strain>
    </source>
</reference>
<sequence>MIDPSKIPQYTGDLFQLQLAHQGLKSDAGAVRTTGSDVHAKFQGLSAYYKAPEAEQLFASTKPVKDRADEFATDLETVSSALSSYATEIRPLVSKLAELKTKATTFVNAVKDDDDWEYDGDKVEEHNGIRDEITTTVAAFWAAERTCHNKITAIFGGTQMVAGDGSEREDQYGFDAEDLKNAKLPWGDPVEEKHHWYEVGHWVKSFVWDGLIVDGVWGTIKGLGTLVGFGGWEAMGQAWKGLAQLATGLVISSIPGASTLFWTLPDDKLPSWLRDSRTAMKETGKALVAWDEWGKNPARAAGAVTFNVLTTVFTGGTGAAASGAGKAGAVAKALSVAGKAGKVIDPMTYVMKGAGAGLSKIGDISKALKGVGNIEIPKLPENAITLPEGALKLPDGSFHLPEGAAVPEGAVKLPDGNFKLPDDVPALPEGTTKLPTEPGAPAQYLDPHGNVLDGQGNVVHAGQDAPTDIVDKPDTTSGSGTSGADNPHTPSPVKEPALVGAGAHTAENAGQHVRLGNGLDDNLGDLGRVGDDAGRTTPVVHAGGDTPVVHAGGEHLPGGHAGDHLPGGHTGDHLPGGTAHEHGPGPSASHEPPHGGHGGHGDGPGGPGHEGPGGGGHHEQPSTGGQDGGPGGAADEGAVGGHRVGEHPGAGGGTGGPGGSDVVDAGAHDGPAGWQRPPDEMGPLERGGEVEQAVRDQIRGTKVKPGDVEAILDTLAHDPAGREIADTIASGRFKDAPNFSDVVSNLSRPSELPGAREQIRLANRLHEDGIADISFEVKQGGHEIKPGVFTDARTDLDLMARDARGRVHGYQFKDMTGPDSPADASKVVRNVFKKISQLTESHADVQTFVVDTKASLADMETQIGRLQKGYEGKNVQFVIRTPEGEIFIPRDGEFTPEGA</sequence>
<evidence type="ECO:0008006" key="4">
    <source>
        <dbReference type="Google" id="ProtNLM"/>
    </source>
</evidence>
<evidence type="ECO:0000256" key="1">
    <source>
        <dbReference type="SAM" id="MobiDB-lite"/>
    </source>
</evidence>
<evidence type="ECO:0000313" key="2">
    <source>
        <dbReference type="EMBL" id="WUR38796.1"/>
    </source>
</evidence>
<accession>A0ABZ1V312</accession>
<dbReference type="Proteomes" id="UP001432161">
    <property type="component" value="Chromosome"/>
</dbReference>
<feature type="compositionally biased region" description="Gly residues" evidence="1">
    <location>
        <begin position="625"/>
        <end position="659"/>
    </location>
</feature>
<name>A0ABZ1V312_9ACTN</name>
<feature type="region of interest" description="Disordered" evidence="1">
    <location>
        <begin position="526"/>
        <end position="686"/>
    </location>
</feature>
<organism evidence="2 3">
    <name type="scientific">Streptomyces griseoaurantiacus</name>
    <dbReference type="NCBI Taxonomy" id="68213"/>
    <lineage>
        <taxon>Bacteria</taxon>
        <taxon>Bacillati</taxon>
        <taxon>Actinomycetota</taxon>
        <taxon>Actinomycetes</taxon>
        <taxon>Kitasatosporales</taxon>
        <taxon>Streptomycetaceae</taxon>
        <taxon>Streptomyces</taxon>
        <taxon>Streptomyces aurantiacus group</taxon>
    </lineage>
</organism>